<name>A0A6J5ZLC8_9ZZZZ</name>
<dbReference type="EMBL" id="CAESAN010000040">
    <property type="protein sequence ID" value="CAB4341667.1"/>
    <property type="molecule type" value="Genomic_DNA"/>
</dbReference>
<gene>
    <name evidence="2" type="ORF">UFOPK3547_00630</name>
</gene>
<dbReference type="SUPFAM" id="SSF52833">
    <property type="entry name" value="Thioredoxin-like"/>
    <property type="match status" value="1"/>
</dbReference>
<sequence length="194" mass="20845">MDQQPAFYFDLASPESYLSAERILTLLPSAAEWIPIRADRLPSPADPQTEQALVNRLAGERSLQTPRWPSPFPFDSEEAMLAATYAKQIGRAVPFVLAAFRQAYAGGRALSDEDTIVIAGSACEMHPAALLKGCRLKSIGTALDEATALAVARGVRAAPAIWIPADDESPEQIFHGDDRLEDAAAALQRKAAAT</sequence>
<feature type="domain" description="DSBA-like thioredoxin" evidence="1">
    <location>
        <begin position="7"/>
        <end position="188"/>
    </location>
</feature>
<dbReference type="Pfam" id="PF01323">
    <property type="entry name" value="DSBA"/>
    <property type="match status" value="1"/>
</dbReference>
<proteinExistence type="predicted"/>
<dbReference type="Gene3D" id="3.40.30.10">
    <property type="entry name" value="Glutaredoxin"/>
    <property type="match status" value="1"/>
</dbReference>
<dbReference type="AlphaFoldDB" id="A0A6J5ZLC8"/>
<reference evidence="2" key="1">
    <citation type="submission" date="2020-05" db="EMBL/GenBank/DDBJ databases">
        <authorList>
            <person name="Chiriac C."/>
            <person name="Salcher M."/>
            <person name="Ghai R."/>
            <person name="Kavagutti S V."/>
        </authorList>
    </citation>
    <scope>NUCLEOTIDE SEQUENCE</scope>
</reference>
<dbReference type="GO" id="GO:0016491">
    <property type="term" value="F:oxidoreductase activity"/>
    <property type="evidence" value="ECO:0007669"/>
    <property type="project" value="InterPro"/>
</dbReference>
<evidence type="ECO:0000259" key="1">
    <source>
        <dbReference type="Pfam" id="PF01323"/>
    </source>
</evidence>
<evidence type="ECO:0000313" key="2">
    <source>
        <dbReference type="EMBL" id="CAB4341667.1"/>
    </source>
</evidence>
<dbReference type="InterPro" id="IPR001853">
    <property type="entry name" value="DSBA-like_thioredoxin_dom"/>
</dbReference>
<accession>A0A6J5ZLC8</accession>
<dbReference type="InterPro" id="IPR036249">
    <property type="entry name" value="Thioredoxin-like_sf"/>
</dbReference>
<organism evidence="2">
    <name type="scientific">freshwater metagenome</name>
    <dbReference type="NCBI Taxonomy" id="449393"/>
    <lineage>
        <taxon>unclassified sequences</taxon>
        <taxon>metagenomes</taxon>
        <taxon>ecological metagenomes</taxon>
    </lineage>
</organism>
<protein>
    <submittedName>
        <fullName evidence="2">Unannotated protein</fullName>
    </submittedName>
</protein>